<dbReference type="Proteomes" id="UP001497516">
    <property type="component" value="Chromosome 4"/>
</dbReference>
<keyword evidence="3" id="KW-1185">Reference proteome</keyword>
<dbReference type="EMBL" id="OZ034817">
    <property type="protein sequence ID" value="CAL1382492.1"/>
    <property type="molecule type" value="Genomic_DNA"/>
</dbReference>
<feature type="region of interest" description="Disordered" evidence="1">
    <location>
        <begin position="160"/>
        <end position="198"/>
    </location>
</feature>
<gene>
    <name evidence="2" type="ORF">LTRI10_LOCUS23813</name>
</gene>
<organism evidence="2 3">
    <name type="scientific">Linum trigynum</name>
    <dbReference type="NCBI Taxonomy" id="586398"/>
    <lineage>
        <taxon>Eukaryota</taxon>
        <taxon>Viridiplantae</taxon>
        <taxon>Streptophyta</taxon>
        <taxon>Embryophyta</taxon>
        <taxon>Tracheophyta</taxon>
        <taxon>Spermatophyta</taxon>
        <taxon>Magnoliopsida</taxon>
        <taxon>eudicotyledons</taxon>
        <taxon>Gunneridae</taxon>
        <taxon>Pentapetalae</taxon>
        <taxon>rosids</taxon>
        <taxon>fabids</taxon>
        <taxon>Malpighiales</taxon>
        <taxon>Linaceae</taxon>
        <taxon>Linum</taxon>
    </lineage>
</organism>
<protein>
    <submittedName>
        <fullName evidence="2">Uncharacterized protein</fullName>
    </submittedName>
</protein>
<accession>A0AAV2E9W0</accession>
<name>A0AAV2E9W0_9ROSI</name>
<proteinExistence type="predicted"/>
<reference evidence="2 3" key="1">
    <citation type="submission" date="2024-04" db="EMBL/GenBank/DDBJ databases">
        <authorList>
            <person name="Fracassetti M."/>
        </authorList>
    </citation>
    <scope>NUCLEOTIDE SEQUENCE [LARGE SCALE GENOMIC DNA]</scope>
</reference>
<dbReference type="AlphaFoldDB" id="A0AAV2E9W0"/>
<evidence type="ECO:0000313" key="2">
    <source>
        <dbReference type="EMBL" id="CAL1382492.1"/>
    </source>
</evidence>
<evidence type="ECO:0000313" key="3">
    <source>
        <dbReference type="Proteomes" id="UP001497516"/>
    </source>
</evidence>
<evidence type="ECO:0000256" key="1">
    <source>
        <dbReference type="SAM" id="MobiDB-lite"/>
    </source>
</evidence>
<sequence length="226" mass="26026">MSYFELVSTLIEDLEYSSVERVWYLTAGQSKEHGLHEIRTDANMFNGLIVDAELGEVSLFFEATKFIHEMGDNYGYSKEVEDEEGDNSFVAKFFRIDQDEAQTSDEEDQEIRARYRRMLQRSRLEETRSEEEFDLWFVDPNEVNEPVQPSVNVDEEAIEEQGEEVQQSGGMGDDEAQGSEATVYRGSENSDHVRGNIGEEDEVSMIDNVVYMIPTVIIRHCRSLHI</sequence>